<evidence type="ECO:0000313" key="4">
    <source>
        <dbReference type="WBParaSite" id="Minc3s00706g16357"/>
    </source>
</evidence>
<dbReference type="GO" id="GO:0071011">
    <property type="term" value="C:precatalytic spliceosome"/>
    <property type="evidence" value="ECO:0007669"/>
    <property type="project" value="TreeGrafter"/>
</dbReference>
<keyword evidence="3" id="KW-1185">Reference proteome</keyword>
<feature type="compositionally biased region" description="Basic and acidic residues" evidence="1">
    <location>
        <begin position="243"/>
        <end position="254"/>
    </location>
</feature>
<sequence length="557" mass="62278">MDDKHVIQKLQQIQLSVEEVREVDRLALYVEQKVDPSLKVENKSGWGGRRDGHRRRGQKDDGYYNGHAEFQFMQQPRPILPMPRNQEVMDDKHVIQKLQQIQLSVEEVREVDRLALYVEKTLKAVSDSMINSTELTAEQVEQKRVLKGVMRVGLLAQHLLLKTDKMIDLVVLCSNIPSITLLKKVVELFKKFAELNDTDKLTIQEKINEAAFIINLSTIPFECRVTMTSVVLREGNQPPPQQKEGEKEAPKVEEEAPPIDPLPREACLNALAELRRAKFYQVKCMPLHSMNPTVKAVRDISQRVRTWSPLHNWAITLLVEKTIASISMPLSPGDAVRRIFEVISSGIFLSKRSKLLDPCEKEPVDVLGHITDQEREDITSSAQHALRLIAYNQVYKILGIDRIPDPLPMPETQQLGGERSKLLDPCEKEPVDVLGHITDQEREDITSSAQHALRLIAYNQVYKILGIDRIPDPLPMPETQQLGGGAKTGQKRARAGSFAGGVNEDQNDGYDVVVGLDASATDPVGGKGIHDGEAPNAKKGKVEAVEVMEVGGVVSSK</sequence>
<dbReference type="PANTHER" id="PTHR45762">
    <property type="entry name" value="ZINC FINGER RNA-BINDING PROTEIN"/>
    <property type="match status" value="1"/>
</dbReference>
<evidence type="ECO:0000256" key="1">
    <source>
        <dbReference type="SAM" id="MobiDB-lite"/>
    </source>
</evidence>
<name>A0A914LQY0_MELIC</name>
<dbReference type="PANTHER" id="PTHR45762:SF3">
    <property type="entry name" value="ZINC-FINGER PROTEIN AT 72D, ISOFORM B"/>
    <property type="match status" value="1"/>
</dbReference>
<dbReference type="PROSITE" id="PS51703">
    <property type="entry name" value="DZF"/>
    <property type="match status" value="1"/>
</dbReference>
<organism evidence="3 4">
    <name type="scientific">Meloidogyne incognita</name>
    <name type="common">Southern root-knot nematode worm</name>
    <name type="synonym">Oxyuris incognita</name>
    <dbReference type="NCBI Taxonomy" id="6306"/>
    <lineage>
        <taxon>Eukaryota</taxon>
        <taxon>Metazoa</taxon>
        <taxon>Ecdysozoa</taxon>
        <taxon>Nematoda</taxon>
        <taxon>Chromadorea</taxon>
        <taxon>Rhabditida</taxon>
        <taxon>Tylenchina</taxon>
        <taxon>Tylenchomorpha</taxon>
        <taxon>Tylenchoidea</taxon>
        <taxon>Meloidogynidae</taxon>
        <taxon>Meloidogyninae</taxon>
        <taxon>Meloidogyne</taxon>
        <taxon>Meloidogyne incognita group</taxon>
    </lineage>
</organism>
<reference evidence="4" key="1">
    <citation type="submission" date="2022-11" db="UniProtKB">
        <authorList>
            <consortium name="WormBaseParasite"/>
        </authorList>
    </citation>
    <scope>IDENTIFICATION</scope>
</reference>
<dbReference type="WBParaSite" id="Minc3s00706g16357">
    <property type="protein sequence ID" value="Minc3s00706g16357"/>
    <property type="gene ID" value="Minc3s00706g16357"/>
</dbReference>
<dbReference type="InterPro" id="IPR049402">
    <property type="entry name" value="DZF_dom_C"/>
</dbReference>
<dbReference type="Gene3D" id="1.10.1410.40">
    <property type="match status" value="2"/>
</dbReference>
<dbReference type="GO" id="GO:0003727">
    <property type="term" value="F:single-stranded RNA binding"/>
    <property type="evidence" value="ECO:0007669"/>
    <property type="project" value="TreeGrafter"/>
</dbReference>
<evidence type="ECO:0000313" key="3">
    <source>
        <dbReference type="Proteomes" id="UP000887563"/>
    </source>
</evidence>
<dbReference type="SMART" id="SM00572">
    <property type="entry name" value="DZF"/>
    <property type="match status" value="1"/>
</dbReference>
<dbReference type="Pfam" id="PF07528">
    <property type="entry name" value="DZF_N"/>
    <property type="match status" value="1"/>
</dbReference>
<proteinExistence type="predicted"/>
<feature type="region of interest" description="Disordered" evidence="1">
    <location>
        <begin position="40"/>
        <end position="63"/>
    </location>
</feature>
<accession>A0A914LQY0</accession>
<dbReference type="InterPro" id="IPR043519">
    <property type="entry name" value="NT_sf"/>
</dbReference>
<evidence type="ECO:0000259" key="2">
    <source>
        <dbReference type="PROSITE" id="PS51703"/>
    </source>
</evidence>
<protein>
    <submittedName>
        <fullName evidence="4">DZF domain-containing protein</fullName>
    </submittedName>
</protein>
<dbReference type="InterPro" id="IPR049401">
    <property type="entry name" value="DZF_dom_N"/>
</dbReference>
<dbReference type="InterPro" id="IPR006561">
    <property type="entry name" value="DZF_dom"/>
</dbReference>
<dbReference type="FunFam" id="1.10.1410.40:FF:000001">
    <property type="entry name" value="interleukin enhancer-binding factor 3 isoform X1"/>
    <property type="match status" value="1"/>
</dbReference>
<dbReference type="GO" id="GO:0003725">
    <property type="term" value="F:double-stranded RNA binding"/>
    <property type="evidence" value="ECO:0007669"/>
    <property type="project" value="TreeGrafter"/>
</dbReference>
<dbReference type="AlphaFoldDB" id="A0A914LQY0"/>
<dbReference type="Pfam" id="PF20965">
    <property type="entry name" value="DZF_C"/>
    <property type="match status" value="2"/>
</dbReference>
<dbReference type="Proteomes" id="UP000887563">
    <property type="component" value="Unplaced"/>
</dbReference>
<dbReference type="Gene3D" id="3.30.460.10">
    <property type="entry name" value="Beta Polymerase, domain 2"/>
    <property type="match status" value="1"/>
</dbReference>
<feature type="domain" description="DZF" evidence="2">
    <location>
        <begin position="70"/>
        <end position="435"/>
    </location>
</feature>
<feature type="region of interest" description="Disordered" evidence="1">
    <location>
        <begin position="234"/>
        <end position="258"/>
    </location>
</feature>